<evidence type="ECO:0000256" key="1">
    <source>
        <dbReference type="ARBA" id="ARBA00004651"/>
    </source>
</evidence>
<keyword evidence="9" id="KW-1185">Reference proteome</keyword>
<gene>
    <name evidence="8" type="ORF">C447_05263</name>
</gene>
<feature type="transmembrane region" description="Helical" evidence="6">
    <location>
        <begin position="12"/>
        <end position="36"/>
    </location>
</feature>
<evidence type="ECO:0000256" key="6">
    <source>
        <dbReference type="SAM" id="Phobius"/>
    </source>
</evidence>
<dbReference type="PANTHER" id="PTHR42709">
    <property type="entry name" value="ALKALINE PHOSPHATASE LIKE PROTEIN"/>
    <property type="match status" value="1"/>
</dbReference>
<accession>M0M5N4</accession>
<keyword evidence="4 6" id="KW-1133">Transmembrane helix</keyword>
<sequence>MVAGIGEAAVGLVTDYGLVVLFVFMFCETSLTFPFVPSELVLPVGAAALVTGPVSFLAFVLVVTAGATVGSLFAYYVFDRAYQPVIDRYGAYIHVSVDEVERAREWFRRWGESSVCWGRLLPVVRSIISVPAGIAGMHPGKFAVYSAAGSGLFATGVAALVVAGLDAMPSQLAFGWLASVFDRGLAYALANPIPAVAVAGVALFVVLATRNAYSRWLSTR</sequence>
<feature type="domain" description="VTT" evidence="7">
    <location>
        <begin position="36"/>
        <end position="158"/>
    </location>
</feature>
<dbReference type="EMBL" id="AOMB01000014">
    <property type="protein sequence ID" value="EMA39934.1"/>
    <property type="molecule type" value="Genomic_DNA"/>
</dbReference>
<evidence type="ECO:0000256" key="3">
    <source>
        <dbReference type="ARBA" id="ARBA00022692"/>
    </source>
</evidence>
<feature type="transmembrane region" description="Helical" evidence="6">
    <location>
        <begin position="142"/>
        <end position="165"/>
    </location>
</feature>
<dbReference type="AlphaFoldDB" id="M0M5N4"/>
<evidence type="ECO:0000259" key="7">
    <source>
        <dbReference type="Pfam" id="PF09335"/>
    </source>
</evidence>
<dbReference type="Proteomes" id="UP000011566">
    <property type="component" value="Unassembled WGS sequence"/>
</dbReference>
<evidence type="ECO:0000313" key="8">
    <source>
        <dbReference type="EMBL" id="EMA39934.1"/>
    </source>
</evidence>
<protein>
    <recommendedName>
        <fullName evidence="7">VTT domain-containing protein</fullName>
    </recommendedName>
</protein>
<reference evidence="8 9" key="1">
    <citation type="journal article" date="2014" name="PLoS Genet.">
        <title>Phylogenetically driven sequencing of extremely halophilic archaea reveals strategies for static and dynamic osmo-response.</title>
        <authorList>
            <person name="Becker E.A."/>
            <person name="Seitzer P.M."/>
            <person name="Tritt A."/>
            <person name="Larsen D."/>
            <person name="Krusor M."/>
            <person name="Yao A.I."/>
            <person name="Wu D."/>
            <person name="Madern D."/>
            <person name="Eisen J.A."/>
            <person name="Darling A.E."/>
            <person name="Facciotti M.T."/>
        </authorList>
    </citation>
    <scope>NUCLEOTIDE SEQUENCE [LARGE SCALE GENOMIC DNA]</scope>
    <source>
        <strain evidence="8 9">100A6</strain>
    </source>
</reference>
<evidence type="ECO:0000256" key="2">
    <source>
        <dbReference type="ARBA" id="ARBA00022475"/>
    </source>
</evidence>
<dbReference type="Pfam" id="PF09335">
    <property type="entry name" value="VTT_dom"/>
    <property type="match status" value="1"/>
</dbReference>
<keyword evidence="5 6" id="KW-0472">Membrane</keyword>
<keyword evidence="2" id="KW-1003">Cell membrane</keyword>
<dbReference type="PATRIC" id="fig|1132509.6.peg.1210"/>
<evidence type="ECO:0000313" key="9">
    <source>
        <dbReference type="Proteomes" id="UP000011566"/>
    </source>
</evidence>
<dbReference type="OrthoDB" id="204088at2157"/>
<evidence type="ECO:0000256" key="5">
    <source>
        <dbReference type="ARBA" id="ARBA00023136"/>
    </source>
</evidence>
<comment type="subcellular location">
    <subcellularLocation>
        <location evidence="1">Cell membrane</location>
        <topology evidence="1">Multi-pass membrane protein</topology>
    </subcellularLocation>
</comment>
<proteinExistence type="predicted"/>
<dbReference type="eggNOG" id="arCOG03117">
    <property type="taxonomic scope" value="Archaea"/>
</dbReference>
<feature type="transmembrane region" description="Helical" evidence="6">
    <location>
        <begin position="185"/>
        <end position="208"/>
    </location>
</feature>
<dbReference type="RefSeq" id="WP_007691597.1">
    <property type="nucleotide sequence ID" value="NZ_AJRK01000373.1"/>
</dbReference>
<organism evidence="8 9">
    <name type="scientific">Halococcus hamelinensis 100A6</name>
    <dbReference type="NCBI Taxonomy" id="1132509"/>
    <lineage>
        <taxon>Archaea</taxon>
        <taxon>Methanobacteriati</taxon>
        <taxon>Methanobacteriota</taxon>
        <taxon>Stenosarchaea group</taxon>
        <taxon>Halobacteria</taxon>
        <taxon>Halobacteriales</taxon>
        <taxon>Halococcaceae</taxon>
        <taxon>Halococcus</taxon>
    </lineage>
</organism>
<feature type="transmembrane region" description="Helical" evidence="6">
    <location>
        <begin position="56"/>
        <end position="78"/>
    </location>
</feature>
<name>M0M5N4_9EURY</name>
<dbReference type="GO" id="GO:0005886">
    <property type="term" value="C:plasma membrane"/>
    <property type="evidence" value="ECO:0007669"/>
    <property type="project" value="UniProtKB-SubCell"/>
</dbReference>
<comment type="caution">
    <text evidence="8">The sequence shown here is derived from an EMBL/GenBank/DDBJ whole genome shotgun (WGS) entry which is preliminary data.</text>
</comment>
<dbReference type="PANTHER" id="PTHR42709:SF6">
    <property type="entry name" value="UNDECAPRENYL PHOSPHATE TRANSPORTER A"/>
    <property type="match status" value="1"/>
</dbReference>
<evidence type="ECO:0000256" key="4">
    <source>
        <dbReference type="ARBA" id="ARBA00022989"/>
    </source>
</evidence>
<dbReference type="InterPro" id="IPR032816">
    <property type="entry name" value="VTT_dom"/>
</dbReference>
<dbReference type="InterPro" id="IPR051311">
    <property type="entry name" value="DedA_domain"/>
</dbReference>
<keyword evidence="3 6" id="KW-0812">Transmembrane</keyword>